<proteinExistence type="predicted"/>
<evidence type="ECO:0000313" key="1">
    <source>
        <dbReference type="EMBL" id="MEO9387056.1"/>
    </source>
</evidence>
<keyword evidence="2" id="KW-1185">Reference proteome</keyword>
<organism evidence="1 2">
    <name type="scientific">Chromobacterium phragmitis</name>
    <dbReference type="NCBI Taxonomy" id="2202141"/>
    <lineage>
        <taxon>Bacteria</taxon>
        <taxon>Pseudomonadati</taxon>
        <taxon>Pseudomonadota</taxon>
        <taxon>Betaproteobacteria</taxon>
        <taxon>Neisseriales</taxon>
        <taxon>Chromobacteriaceae</taxon>
        <taxon>Chromobacterium</taxon>
    </lineage>
</organism>
<reference evidence="1 2" key="1">
    <citation type="submission" date="2024-05" db="EMBL/GenBank/DDBJ databases">
        <authorList>
            <person name="De Oliveira J.P."/>
            <person name="Noriler S.A."/>
            <person name="De Oliveira A.G."/>
            <person name="Sipoli D.S."/>
        </authorList>
    </citation>
    <scope>NUCLEOTIDE SEQUENCE [LARGE SCALE GENOMIC DNA]</scope>
    <source>
        <strain evidence="1 2">LABIM192</strain>
    </source>
</reference>
<evidence type="ECO:0000313" key="2">
    <source>
        <dbReference type="Proteomes" id="UP001462502"/>
    </source>
</evidence>
<protein>
    <recommendedName>
        <fullName evidence="3">Phage tail protein</fullName>
    </recommendedName>
</protein>
<name>A0ABV0J0J4_9NEIS</name>
<dbReference type="EMBL" id="JBDXMI010000006">
    <property type="protein sequence ID" value="MEO9387056.1"/>
    <property type="molecule type" value="Genomic_DNA"/>
</dbReference>
<dbReference type="RefSeq" id="WP_347937937.1">
    <property type="nucleotide sequence ID" value="NZ_JBDXMI010000006.1"/>
</dbReference>
<evidence type="ECO:0008006" key="3">
    <source>
        <dbReference type="Google" id="ProtNLM"/>
    </source>
</evidence>
<sequence length="271" mass="28453">MPDTKNVKIGVCQVIYDGVDLGYTKGGVEVSVTTETHKVQVDQFGKSTINELVMGREVKAKCPLAETTIDNLVRIMPGATKVGTPGKPQISTVTVTSGSAAVRLVVNGRVYEQQPEAEPSAGKMCIGLVALVNADATSPVVAYTAVNPAATSGSFTLTSRTSVPFEVSVSSGTIAKTQMSMPDDFRVDVTSGIGLDLLSTACELRLHPVGKAKSDTSEDFVIPLAATGGALQFAYKLEEERIYQVEFSGYPHPSTGRLFYIGNAGAIGNAS</sequence>
<dbReference type="Proteomes" id="UP001462502">
    <property type="component" value="Unassembled WGS sequence"/>
</dbReference>
<accession>A0ABV0J0J4</accession>
<comment type="caution">
    <text evidence="1">The sequence shown here is derived from an EMBL/GenBank/DDBJ whole genome shotgun (WGS) entry which is preliminary data.</text>
</comment>
<gene>
    <name evidence="1" type="ORF">ABI908_23465</name>
</gene>